<comment type="caution">
    <text evidence="6">The sequence shown here is derived from an EMBL/GenBank/DDBJ whole genome shotgun (WGS) entry which is preliminary data.</text>
</comment>
<dbReference type="GO" id="GO:0000976">
    <property type="term" value="F:transcription cis-regulatory region binding"/>
    <property type="evidence" value="ECO:0007669"/>
    <property type="project" value="TreeGrafter"/>
</dbReference>
<dbReference type="InterPro" id="IPR009057">
    <property type="entry name" value="Homeodomain-like_sf"/>
</dbReference>
<dbReference type="EMBL" id="BOQP01000019">
    <property type="protein sequence ID" value="GIM74166.1"/>
    <property type="molecule type" value="Genomic_DNA"/>
</dbReference>
<evidence type="ECO:0000313" key="6">
    <source>
        <dbReference type="EMBL" id="GIM74166.1"/>
    </source>
</evidence>
<keyword evidence="7" id="KW-1185">Reference proteome</keyword>
<keyword evidence="3" id="KW-0804">Transcription</keyword>
<gene>
    <name evidence="6" type="ORF">Aco04nite_38930</name>
</gene>
<feature type="domain" description="HTH tetR-type" evidence="5">
    <location>
        <begin position="14"/>
        <end position="73"/>
    </location>
</feature>
<dbReference type="SUPFAM" id="SSF48498">
    <property type="entry name" value="Tetracyclin repressor-like, C-terminal domain"/>
    <property type="match status" value="1"/>
</dbReference>
<dbReference type="SUPFAM" id="SSF46689">
    <property type="entry name" value="Homeodomain-like"/>
    <property type="match status" value="1"/>
</dbReference>
<protein>
    <submittedName>
        <fullName evidence="6">TetR family transcriptional regulator</fullName>
    </submittedName>
</protein>
<reference evidence="6" key="1">
    <citation type="submission" date="2021-03" db="EMBL/GenBank/DDBJ databases">
        <title>Whole genome shotgun sequence of Actinoplanes consettensis NBRC 14913.</title>
        <authorList>
            <person name="Komaki H."/>
            <person name="Tamura T."/>
        </authorList>
    </citation>
    <scope>NUCLEOTIDE SEQUENCE</scope>
    <source>
        <strain evidence="6">NBRC 14913</strain>
    </source>
</reference>
<dbReference type="InterPro" id="IPR050109">
    <property type="entry name" value="HTH-type_TetR-like_transc_reg"/>
</dbReference>
<organism evidence="6 7">
    <name type="scientific">Winogradskya consettensis</name>
    <dbReference type="NCBI Taxonomy" id="113560"/>
    <lineage>
        <taxon>Bacteria</taxon>
        <taxon>Bacillati</taxon>
        <taxon>Actinomycetota</taxon>
        <taxon>Actinomycetes</taxon>
        <taxon>Micromonosporales</taxon>
        <taxon>Micromonosporaceae</taxon>
        <taxon>Winogradskya</taxon>
    </lineage>
</organism>
<name>A0A919SM70_9ACTN</name>
<dbReference type="Proteomes" id="UP000680865">
    <property type="component" value="Unassembled WGS sequence"/>
</dbReference>
<dbReference type="Pfam" id="PF00440">
    <property type="entry name" value="TetR_N"/>
    <property type="match status" value="1"/>
</dbReference>
<evidence type="ECO:0000256" key="4">
    <source>
        <dbReference type="PROSITE-ProRule" id="PRU00335"/>
    </source>
</evidence>
<dbReference type="PROSITE" id="PS50977">
    <property type="entry name" value="HTH_TETR_2"/>
    <property type="match status" value="1"/>
</dbReference>
<dbReference type="PANTHER" id="PTHR30055:SF234">
    <property type="entry name" value="HTH-TYPE TRANSCRIPTIONAL REGULATOR BETI"/>
    <property type="match status" value="1"/>
</dbReference>
<evidence type="ECO:0000256" key="3">
    <source>
        <dbReference type="ARBA" id="ARBA00023163"/>
    </source>
</evidence>
<evidence type="ECO:0000313" key="7">
    <source>
        <dbReference type="Proteomes" id="UP000680865"/>
    </source>
</evidence>
<evidence type="ECO:0000256" key="1">
    <source>
        <dbReference type="ARBA" id="ARBA00023015"/>
    </source>
</evidence>
<proteinExistence type="predicted"/>
<dbReference type="PANTHER" id="PTHR30055">
    <property type="entry name" value="HTH-TYPE TRANSCRIPTIONAL REGULATOR RUTR"/>
    <property type="match status" value="1"/>
</dbReference>
<dbReference type="RefSeq" id="WP_212998642.1">
    <property type="nucleotide sequence ID" value="NZ_BAAATW010000010.1"/>
</dbReference>
<sequence>MPEDLQRTMRRDAVQNRERLLVAARQVFAEQGADAALEEVARLAEVSRTTLYRHFATREQLAATVFEENVTLIEKRSAELLDTDDGIVTLFDYVLDQQRQNRGFARLLSATDLTWLTALSERTIAAFAPLLERGRAAGIVHPETGVSDVMLAFPMAEGAMADSDMAGRESAADGVRAMLHRALFTRS</sequence>
<dbReference type="InterPro" id="IPR001647">
    <property type="entry name" value="HTH_TetR"/>
</dbReference>
<feature type="DNA-binding region" description="H-T-H motif" evidence="4">
    <location>
        <begin position="36"/>
        <end position="55"/>
    </location>
</feature>
<accession>A0A919SM70</accession>
<evidence type="ECO:0000259" key="5">
    <source>
        <dbReference type="PROSITE" id="PS50977"/>
    </source>
</evidence>
<dbReference type="GO" id="GO:0003700">
    <property type="term" value="F:DNA-binding transcription factor activity"/>
    <property type="evidence" value="ECO:0007669"/>
    <property type="project" value="TreeGrafter"/>
</dbReference>
<dbReference type="InterPro" id="IPR036271">
    <property type="entry name" value="Tet_transcr_reg_TetR-rel_C_sf"/>
</dbReference>
<dbReference type="PRINTS" id="PR00455">
    <property type="entry name" value="HTHTETR"/>
</dbReference>
<keyword evidence="2 4" id="KW-0238">DNA-binding</keyword>
<keyword evidence="1" id="KW-0805">Transcription regulation</keyword>
<dbReference type="Gene3D" id="1.10.357.10">
    <property type="entry name" value="Tetracycline Repressor, domain 2"/>
    <property type="match status" value="1"/>
</dbReference>
<dbReference type="AlphaFoldDB" id="A0A919SM70"/>
<evidence type="ECO:0000256" key="2">
    <source>
        <dbReference type="ARBA" id="ARBA00023125"/>
    </source>
</evidence>